<evidence type="ECO:0000313" key="3">
    <source>
        <dbReference type="EMBL" id="TDD51648.1"/>
    </source>
</evidence>
<organism evidence="3 4">
    <name type="scientific">Saccharopolyspora elongata</name>
    <dbReference type="NCBI Taxonomy" id="2530387"/>
    <lineage>
        <taxon>Bacteria</taxon>
        <taxon>Bacillati</taxon>
        <taxon>Actinomycetota</taxon>
        <taxon>Actinomycetes</taxon>
        <taxon>Pseudonocardiales</taxon>
        <taxon>Pseudonocardiaceae</taxon>
        <taxon>Saccharopolyspora</taxon>
    </lineage>
</organism>
<dbReference type="Proteomes" id="UP000294947">
    <property type="component" value="Unassembled WGS sequence"/>
</dbReference>
<dbReference type="InterPro" id="IPR047057">
    <property type="entry name" value="MerR_fam"/>
</dbReference>
<dbReference type="Pfam" id="PF13411">
    <property type="entry name" value="MerR_1"/>
    <property type="match status" value="1"/>
</dbReference>
<dbReference type="InterPro" id="IPR009061">
    <property type="entry name" value="DNA-bd_dom_put_sf"/>
</dbReference>
<sequence length="143" mass="16075">MTHSASELSIGQVVERTGLSVHALRFYEREGLLIGPVRRNSSGRRVYRRLDVEWLVNCTKFRASGMPLATIRHFAELVRSGPGNEDERLALLREHQRQVVDRINELTDCLALIDHKVAVYEEHVSNGTASGLWNLPESADQAG</sequence>
<dbReference type="InterPro" id="IPR000551">
    <property type="entry name" value="MerR-type_HTH_dom"/>
</dbReference>
<dbReference type="EMBL" id="SMKW01000015">
    <property type="protein sequence ID" value="TDD51648.1"/>
    <property type="molecule type" value="Genomic_DNA"/>
</dbReference>
<evidence type="ECO:0000313" key="4">
    <source>
        <dbReference type="Proteomes" id="UP000294947"/>
    </source>
</evidence>
<dbReference type="GO" id="GO:0003700">
    <property type="term" value="F:DNA-binding transcription factor activity"/>
    <property type="evidence" value="ECO:0007669"/>
    <property type="project" value="InterPro"/>
</dbReference>
<evidence type="ECO:0000256" key="1">
    <source>
        <dbReference type="ARBA" id="ARBA00023125"/>
    </source>
</evidence>
<dbReference type="PANTHER" id="PTHR30204">
    <property type="entry name" value="REDOX-CYCLING DRUG-SENSING TRANSCRIPTIONAL ACTIVATOR SOXR"/>
    <property type="match status" value="1"/>
</dbReference>
<evidence type="ECO:0000259" key="2">
    <source>
        <dbReference type="PROSITE" id="PS50937"/>
    </source>
</evidence>
<name>A0A4R4Z156_9PSEU</name>
<reference evidence="3 4" key="1">
    <citation type="submission" date="2019-03" db="EMBL/GenBank/DDBJ databases">
        <title>Draft genome sequences of novel Actinobacteria.</title>
        <authorList>
            <person name="Sahin N."/>
            <person name="Ay H."/>
            <person name="Saygin H."/>
        </authorList>
    </citation>
    <scope>NUCLEOTIDE SEQUENCE [LARGE SCALE GENOMIC DNA]</scope>
    <source>
        <strain evidence="3 4">7K502</strain>
    </source>
</reference>
<dbReference type="PROSITE" id="PS50937">
    <property type="entry name" value="HTH_MERR_2"/>
    <property type="match status" value="1"/>
</dbReference>
<feature type="domain" description="HTH merR-type" evidence="2">
    <location>
        <begin position="7"/>
        <end position="77"/>
    </location>
</feature>
<gene>
    <name evidence="3" type="ORF">E1288_13815</name>
</gene>
<dbReference type="RefSeq" id="WP_132484982.1">
    <property type="nucleotide sequence ID" value="NZ_SMKW01000015.1"/>
</dbReference>
<dbReference type="Gene3D" id="1.10.1660.10">
    <property type="match status" value="1"/>
</dbReference>
<accession>A0A4R4Z156</accession>
<dbReference type="SMART" id="SM00422">
    <property type="entry name" value="HTH_MERR"/>
    <property type="match status" value="1"/>
</dbReference>
<comment type="caution">
    <text evidence="3">The sequence shown here is derived from an EMBL/GenBank/DDBJ whole genome shotgun (WGS) entry which is preliminary data.</text>
</comment>
<keyword evidence="4" id="KW-1185">Reference proteome</keyword>
<protein>
    <submittedName>
        <fullName evidence="3">MerR family transcriptional regulator</fullName>
    </submittedName>
</protein>
<dbReference type="CDD" id="cd01109">
    <property type="entry name" value="HTH_YyaN"/>
    <property type="match status" value="1"/>
</dbReference>
<dbReference type="OrthoDB" id="9802944at2"/>
<proteinExistence type="predicted"/>
<dbReference type="GO" id="GO:0003677">
    <property type="term" value="F:DNA binding"/>
    <property type="evidence" value="ECO:0007669"/>
    <property type="project" value="UniProtKB-KW"/>
</dbReference>
<dbReference type="PANTHER" id="PTHR30204:SF98">
    <property type="entry name" value="HTH-TYPE TRANSCRIPTIONAL REGULATOR ADHR"/>
    <property type="match status" value="1"/>
</dbReference>
<dbReference type="AlphaFoldDB" id="A0A4R4Z156"/>
<keyword evidence="1" id="KW-0238">DNA-binding</keyword>
<dbReference type="SUPFAM" id="SSF46955">
    <property type="entry name" value="Putative DNA-binding domain"/>
    <property type="match status" value="1"/>
</dbReference>